<dbReference type="VEuPathDB" id="FungiDB:BD410DRAFT_690650"/>
<sequence length="191" mass="22124">LRRFVTNAEEFRDQLRFTHSVILGSAALAFIDRSLTDWSSPYCVKDLDVFCLKSSFLPMIEYFLTQEGYQIDLERNKVIRYSMGSSHTFNTSIASTMCLKKKIKDETRRVKIVECCEEAKLAFRPITEFHSTIVMNWLTADSITVTYPALTFAHRGIIHPGVYEEGIDGRYIVPNEQSGVRKYRERGYKLQ</sequence>
<feature type="non-terminal residue" evidence="1">
    <location>
        <position position="1"/>
    </location>
</feature>
<proteinExistence type="predicted"/>
<dbReference type="OrthoDB" id="3183574at2759"/>
<keyword evidence="2" id="KW-1185">Reference proteome</keyword>
<dbReference type="AlphaFoldDB" id="A0A4Y7PD50"/>
<gene>
    <name evidence="1" type="ORF">BD410DRAFT_690650</name>
</gene>
<evidence type="ECO:0000313" key="2">
    <source>
        <dbReference type="Proteomes" id="UP000294933"/>
    </source>
</evidence>
<name>A0A4Y7PD50_9AGAM</name>
<protein>
    <recommendedName>
        <fullName evidence="3">Nucleotidyltransferase</fullName>
    </recommendedName>
</protein>
<evidence type="ECO:0008006" key="3">
    <source>
        <dbReference type="Google" id="ProtNLM"/>
    </source>
</evidence>
<feature type="non-terminal residue" evidence="1">
    <location>
        <position position="191"/>
    </location>
</feature>
<evidence type="ECO:0000313" key="1">
    <source>
        <dbReference type="EMBL" id="TDL13214.1"/>
    </source>
</evidence>
<dbReference type="EMBL" id="ML170841">
    <property type="protein sequence ID" value="TDL13214.1"/>
    <property type="molecule type" value="Genomic_DNA"/>
</dbReference>
<dbReference type="Proteomes" id="UP000294933">
    <property type="component" value="Unassembled WGS sequence"/>
</dbReference>
<reference evidence="1 2" key="1">
    <citation type="submission" date="2018-06" db="EMBL/GenBank/DDBJ databases">
        <title>A transcriptomic atlas of mushroom development highlights an independent origin of complex multicellularity.</title>
        <authorList>
            <consortium name="DOE Joint Genome Institute"/>
            <person name="Krizsan K."/>
            <person name="Almasi E."/>
            <person name="Merenyi Z."/>
            <person name="Sahu N."/>
            <person name="Viragh M."/>
            <person name="Koszo T."/>
            <person name="Mondo S."/>
            <person name="Kiss B."/>
            <person name="Balint B."/>
            <person name="Kues U."/>
            <person name="Barry K."/>
            <person name="Hegedus J.C."/>
            <person name="Henrissat B."/>
            <person name="Johnson J."/>
            <person name="Lipzen A."/>
            <person name="Ohm R."/>
            <person name="Nagy I."/>
            <person name="Pangilinan J."/>
            <person name="Yan J."/>
            <person name="Xiong Y."/>
            <person name="Grigoriev I.V."/>
            <person name="Hibbett D.S."/>
            <person name="Nagy L.G."/>
        </authorList>
    </citation>
    <scope>NUCLEOTIDE SEQUENCE [LARGE SCALE GENOMIC DNA]</scope>
    <source>
        <strain evidence="1 2">SZMC22713</strain>
    </source>
</reference>
<organism evidence="1 2">
    <name type="scientific">Rickenella mellea</name>
    <dbReference type="NCBI Taxonomy" id="50990"/>
    <lineage>
        <taxon>Eukaryota</taxon>
        <taxon>Fungi</taxon>
        <taxon>Dikarya</taxon>
        <taxon>Basidiomycota</taxon>
        <taxon>Agaricomycotina</taxon>
        <taxon>Agaricomycetes</taxon>
        <taxon>Hymenochaetales</taxon>
        <taxon>Rickenellaceae</taxon>
        <taxon>Rickenella</taxon>
    </lineage>
</organism>
<accession>A0A4Y7PD50</accession>